<dbReference type="InterPro" id="IPR029058">
    <property type="entry name" value="AB_hydrolase_fold"/>
</dbReference>
<dbReference type="InterPro" id="IPR022742">
    <property type="entry name" value="Hydrolase_4"/>
</dbReference>
<keyword evidence="4" id="KW-1185">Reference proteome</keyword>
<dbReference type="EMBL" id="JBHUIP010000004">
    <property type="protein sequence ID" value="MFD2262539.1"/>
    <property type="molecule type" value="Genomic_DNA"/>
</dbReference>
<dbReference type="RefSeq" id="WP_379875499.1">
    <property type="nucleotide sequence ID" value="NZ_JBHUIP010000004.1"/>
</dbReference>
<dbReference type="Pfam" id="PF12146">
    <property type="entry name" value="Hydrolase_4"/>
    <property type="match status" value="1"/>
</dbReference>
<keyword evidence="1" id="KW-0812">Transmembrane</keyword>
<gene>
    <name evidence="3" type="ORF">ACFSM5_06540</name>
</gene>
<feature type="domain" description="Serine aminopeptidase S33" evidence="2">
    <location>
        <begin position="80"/>
        <end position="182"/>
    </location>
</feature>
<dbReference type="PANTHER" id="PTHR12277">
    <property type="entry name" value="ALPHA/BETA HYDROLASE DOMAIN-CONTAINING PROTEIN"/>
    <property type="match status" value="1"/>
</dbReference>
<evidence type="ECO:0000313" key="4">
    <source>
        <dbReference type="Proteomes" id="UP001597295"/>
    </source>
</evidence>
<keyword evidence="1" id="KW-0472">Membrane</keyword>
<dbReference type="PANTHER" id="PTHR12277:SF81">
    <property type="entry name" value="PROTEIN ABHD13"/>
    <property type="match status" value="1"/>
</dbReference>
<evidence type="ECO:0000259" key="2">
    <source>
        <dbReference type="Pfam" id="PF12146"/>
    </source>
</evidence>
<dbReference type="Gene3D" id="3.40.50.1820">
    <property type="entry name" value="alpha/beta hydrolase"/>
    <property type="match status" value="1"/>
</dbReference>
<dbReference type="GO" id="GO:0016787">
    <property type="term" value="F:hydrolase activity"/>
    <property type="evidence" value="ECO:0007669"/>
    <property type="project" value="UniProtKB-KW"/>
</dbReference>
<dbReference type="Proteomes" id="UP001597295">
    <property type="component" value="Unassembled WGS sequence"/>
</dbReference>
<accession>A0ABW5DQ00</accession>
<organism evidence="3 4">
    <name type="scientific">Lacibacterium aquatile</name>
    <dbReference type="NCBI Taxonomy" id="1168082"/>
    <lineage>
        <taxon>Bacteria</taxon>
        <taxon>Pseudomonadati</taxon>
        <taxon>Pseudomonadota</taxon>
        <taxon>Alphaproteobacteria</taxon>
        <taxon>Rhodospirillales</taxon>
        <taxon>Rhodospirillaceae</taxon>
    </lineage>
</organism>
<sequence length="273" mass="29815">MSKIVLLTVTVLLSLYVLICFGMWAFQRSLQYFPAKQIEEPSAYGLSGFSDLRLASGDGTPLQAWHRPARQGFPTILYFQGNGGNIAGRAGFFRLMGEAGFGVLALSYRGYGASAGNPSEEGFYQDARALIAYAERQLSLMPDRILIYGESIGTGVAVQMATEYPVAGLVLQAPYTSITDLAAASYPWLPARLLLKDRFESLSKIPKVKAPLLLFHGELDGVVPVSYGRALFAAANEPKQAVFYPGVHHADFDIAELTRRLMDFTRQYALVAG</sequence>
<reference evidence="4" key="1">
    <citation type="journal article" date="2019" name="Int. J. Syst. Evol. Microbiol.">
        <title>The Global Catalogue of Microorganisms (GCM) 10K type strain sequencing project: providing services to taxonomists for standard genome sequencing and annotation.</title>
        <authorList>
            <consortium name="The Broad Institute Genomics Platform"/>
            <consortium name="The Broad Institute Genome Sequencing Center for Infectious Disease"/>
            <person name="Wu L."/>
            <person name="Ma J."/>
        </authorList>
    </citation>
    <scope>NUCLEOTIDE SEQUENCE [LARGE SCALE GENOMIC DNA]</scope>
    <source>
        <strain evidence="4">CGMCC 1.19062</strain>
    </source>
</reference>
<comment type="caution">
    <text evidence="3">The sequence shown here is derived from an EMBL/GenBank/DDBJ whole genome shotgun (WGS) entry which is preliminary data.</text>
</comment>
<feature type="transmembrane region" description="Helical" evidence="1">
    <location>
        <begin position="6"/>
        <end position="26"/>
    </location>
</feature>
<evidence type="ECO:0000313" key="3">
    <source>
        <dbReference type="EMBL" id="MFD2262539.1"/>
    </source>
</evidence>
<keyword evidence="3" id="KW-0378">Hydrolase</keyword>
<proteinExistence type="predicted"/>
<name>A0ABW5DQ00_9PROT</name>
<evidence type="ECO:0000256" key="1">
    <source>
        <dbReference type="SAM" id="Phobius"/>
    </source>
</evidence>
<protein>
    <submittedName>
        <fullName evidence="3">Alpha/beta hydrolase</fullName>
    </submittedName>
</protein>
<keyword evidence="1" id="KW-1133">Transmembrane helix</keyword>
<dbReference type="SUPFAM" id="SSF53474">
    <property type="entry name" value="alpha/beta-Hydrolases"/>
    <property type="match status" value="1"/>
</dbReference>